<dbReference type="AlphaFoldDB" id="A0A2K3UT14"/>
<dbReference type="OrthoDB" id="9855100at2"/>
<sequence>MFGLQLRVEGREAWSARIGNGVAERLLDFHLDLFLDFHNRSVVRPQGGSEMYPTFGVAKQGQVVMEYLTGLLLLTDHKVRTWSEQHFMVQPETHRAAFVWGMAVGTMAVMSDALAQGTPTNGGVTENTDPFTTVNTGICQVSGWLRGPVGIGLVIMSIIIAGISLAVGGKKSTSILIASLAGAAVILGARSIMSLAAGKNGQAICLNS</sequence>
<keyword evidence="3" id="KW-1185">Reference proteome</keyword>
<dbReference type="InterPro" id="IPR007039">
    <property type="entry name" value="TrbC/VirB2"/>
</dbReference>
<keyword evidence="1" id="KW-0812">Transmembrane</keyword>
<gene>
    <name evidence="2" type="ORF">CVO96_16980</name>
</gene>
<name>A0A2K3UT14_9DEIO</name>
<feature type="transmembrane region" description="Helical" evidence="1">
    <location>
        <begin position="149"/>
        <end position="169"/>
    </location>
</feature>
<organism evidence="2 3">
    <name type="scientific">Deinococcus koreensis</name>
    <dbReference type="NCBI Taxonomy" id="2054903"/>
    <lineage>
        <taxon>Bacteria</taxon>
        <taxon>Thermotogati</taxon>
        <taxon>Deinococcota</taxon>
        <taxon>Deinococci</taxon>
        <taxon>Deinococcales</taxon>
        <taxon>Deinococcaceae</taxon>
        <taxon>Deinococcus</taxon>
    </lineage>
</organism>
<keyword evidence="1" id="KW-0472">Membrane</keyword>
<dbReference type="Pfam" id="PF04956">
    <property type="entry name" value="TrbC"/>
    <property type="match status" value="1"/>
</dbReference>
<keyword evidence="1" id="KW-1133">Transmembrane helix</keyword>
<reference evidence="2 3" key="1">
    <citation type="submission" date="2018-01" db="EMBL/GenBank/DDBJ databases">
        <title>Deinococcus koreensis sp. nov., a radiation-resistant bacterium isolated from river water.</title>
        <authorList>
            <person name="Choi A."/>
        </authorList>
    </citation>
    <scope>NUCLEOTIDE SEQUENCE [LARGE SCALE GENOMIC DNA]</scope>
    <source>
        <strain evidence="2 3">SJW1-2</strain>
    </source>
</reference>
<protein>
    <submittedName>
        <fullName evidence="2">Uncharacterized protein</fullName>
    </submittedName>
</protein>
<accession>A0A2K3UT14</accession>
<dbReference type="Proteomes" id="UP000236379">
    <property type="component" value="Unassembled WGS sequence"/>
</dbReference>
<evidence type="ECO:0000256" key="1">
    <source>
        <dbReference type="SAM" id="Phobius"/>
    </source>
</evidence>
<evidence type="ECO:0000313" key="2">
    <source>
        <dbReference type="EMBL" id="PNY79658.1"/>
    </source>
</evidence>
<comment type="caution">
    <text evidence="2">The sequence shown here is derived from an EMBL/GenBank/DDBJ whole genome shotgun (WGS) entry which is preliminary data.</text>
</comment>
<evidence type="ECO:0000313" key="3">
    <source>
        <dbReference type="Proteomes" id="UP000236379"/>
    </source>
</evidence>
<feature type="transmembrane region" description="Helical" evidence="1">
    <location>
        <begin position="175"/>
        <end position="193"/>
    </location>
</feature>
<proteinExistence type="predicted"/>
<dbReference type="EMBL" id="PPPD01000002">
    <property type="protein sequence ID" value="PNY79658.1"/>
    <property type="molecule type" value="Genomic_DNA"/>
</dbReference>